<dbReference type="AlphaFoldDB" id="A0A3S8ZWL2"/>
<organism evidence="1 2">
    <name type="scientific">Iodobacter ciconiae</name>
    <dbReference type="NCBI Taxonomy" id="2496266"/>
    <lineage>
        <taxon>Bacteria</taxon>
        <taxon>Pseudomonadati</taxon>
        <taxon>Pseudomonadota</taxon>
        <taxon>Betaproteobacteria</taxon>
        <taxon>Neisseriales</taxon>
        <taxon>Chitinibacteraceae</taxon>
        <taxon>Iodobacter</taxon>
    </lineage>
</organism>
<protein>
    <submittedName>
        <fullName evidence="1">Uncharacterized protein</fullName>
    </submittedName>
</protein>
<name>A0A3S8ZWL2_9NEIS</name>
<evidence type="ECO:0000313" key="2">
    <source>
        <dbReference type="Proteomes" id="UP000282438"/>
    </source>
</evidence>
<proteinExistence type="predicted"/>
<dbReference type="KEGG" id="iod:EJO50_16310"/>
<sequence>MKNFIKFLYICILFSESAYAGDKKWYDAESLRCYRNQDEFLRTEYGGSYKDDENIVIKKLLS</sequence>
<reference evidence="1 2" key="1">
    <citation type="submission" date="2018-12" db="EMBL/GenBank/DDBJ databases">
        <title>Complete genome sequence of Iodobacter sp. H11R3.</title>
        <authorList>
            <person name="Bae J.-W."/>
        </authorList>
    </citation>
    <scope>NUCLEOTIDE SEQUENCE [LARGE SCALE GENOMIC DNA]</scope>
    <source>
        <strain evidence="1 2">H11R3</strain>
    </source>
</reference>
<dbReference type="RefSeq" id="WP_125975935.1">
    <property type="nucleotide sequence ID" value="NZ_CP034433.1"/>
</dbReference>
<gene>
    <name evidence="1" type="ORF">EJO50_16310</name>
</gene>
<dbReference type="Proteomes" id="UP000282438">
    <property type="component" value="Chromosome"/>
</dbReference>
<dbReference type="EMBL" id="CP034433">
    <property type="protein sequence ID" value="AZN37890.1"/>
    <property type="molecule type" value="Genomic_DNA"/>
</dbReference>
<keyword evidence="2" id="KW-1185">Reference proteome</keyword>
<accession>A0A3S8ZWL2</accession>
<evidence type="ECO:0000313" key="1">
    <source>
        <dbReference type="EMBL" id="AZN37890.1"/>
    </source>
</evidence>